<dbReference type="Gene3D" id="1.10.10.10">
    <property type="entry name" value="Winged helix-like DNA-binding domain superfamily/Winged helix DNA-binding domain"/>
    <property type="match status" value="1"/>
</dbReference>
<dbReference type="PRINTS" id="PR00038">
    <property type="entry name" value="HTHLUXR"/>
</dbReference>
<protein>
    <submittedName>
        <fullName evidence="5">Regulatory protein, luxR family</fullName>
    </submittedName>
</protein>
<organism evidence="5 8">
    <name type="scientific">Saccharopolyspora kobensis</name>
    <dbReference type="NCBI Taxonomy" id="146035"/>
    <lineage>
        <taxon>Bacteria</taxon>
        <taxon>Bacillati</taxon>
        <taxon>Actinomycetota</taxon>
        <taxon>Actinomycetes</taxon>
        <taxon>Pseudonocardiales</taxon>
        <taxon>Pseudonocardiaceae</taxon>
        <taxon>Saccharopolyspora</taxon>
    </lineage>
</organism>
<evidence type="ECO:0000313" key="5">
    <source>
        <dbReference type="EMBL" id="SEG69734.1"/>
    </source>
</evidence>
<keyword evidence="2" id="KW-0238">DNA-binding</keyword>
<dbReference type="Proteomes" id="UP000236729">
    <property type="component" value="Unassembled WGS sequence"/>
</dbReference>
<evidence type="ECO:0000256" key="1">
    <source>
        <dbReference type="ARBA" id="ARBA00023015"/>
    </source>
</evidence>
<dbReference type="Proteomes" id="UP000199690">
    <property type="component" value="Unassembled WGS sequence"/>
</dbReference>
<dbReference type="GO" id="GO:0006355">
    <property type="term" value="P:regulation of DNA-templated transcription"/>
    <property type="evidence" value="ECO:0007669"/>
    <property type="project" value="InterPro"/>
</dbReference>
<dbReference type="RefSeq" id="WP_093345514.1">
    <property type="nucleotide sequence ID" value="NZ_FNVB01000004.1"/>
</dbReference>
<evidence type="ECO:0000313" key="6">
    <source>
        <dbReference type="EMBL" id="SFC33347.1"/>
    </source>
</evidence>
<dbReference type="InterPro" id="IPR016032">
    <property type="entry name" value="Sig_transdc_resp-reg_C-effctor"/>
</dbReference>
<dbReference type="Pfam" id="PF00196">
    <property type="entry name" value="GerE"/>
    <property type="match status" value="1"/>
</dbReference>
<dbReference type="InterPro" id="IPR000792">
    <property type="entry name" value="Tscrpt_reg_LuxR_C"/>
</dbReference>
<proteinExistence type="predicted"/>
<dbReference type="Gene3D" id="3.40.50.300">
    <property type="entry name" value="P-loop containing nucleotide triphosphate hydrolases"/>
    <property type="match status" value="1"/>
</dbReference>
<name>A0A1H6C9S6_9PSEU</name>
<dbReference type="SMART" id="SM00421">
    <property type="entry name" value="HTH_LUXR"/>
    <property type="match status" value="1"/>
</dbReference>
<keyword evidence="3" id="KW-0804">Transcription</keyword>
<keyword evidence="7" id="KW-1185">Reference proteome</keyword>
<dbReference type="PANTHER" id="PTHR44688:SF16">
    <property type="entry name" value="DNA-BINDING TRANSCRIPTIONAL ACTIVATOR DEVR_DOSR"/>
    <property type="match status" value="1"/>
</dbReference>
<sequence length="435" mass="46142">MGREQPRFKGRDGALAVLRSALRSGAQRGRLVVVRGSAGIGRTRLLEEASRRWRSHGVRVAEIQVGGRDLHGVDVVVRALRRDFDRLGDPGLIDGISALVRLCEAEDGFPAVVAELGRVFGRIGALGPTAVFVDDALEIAEPAALLLAARRPGCLLVTSMRADAEPARAAELLEMADEVLDLEPLADEDIAAVAGLDEVALRALRTALGELFGNPGAVLTALDLLREQGRLVDSVGGPLTLTDPDSPIALPGDHDLLRRARSLGELAIRLLAVADGALDVDDLPSISVALGSGVVECGRMVDRLVENGLLVVDSWGRLRCACPALAAAVAPLRRLPVGRNALRTPSAAGSFARPAPVREHRTGRSRAWSATEERIVELIGTGRTNRQIGTVLGLSEKTVESHVTRLLAKSGCRSRVGLVVMANRRHGQAFNRPAA</sequence>
<dbReference type="GO" id="GO:0003677">
    <property type="term" value="F:DNA binding"/>
    <property type="evidence" value="ECO:0007669"/>
    <property type="project" value="UniProtKB-KW"/>
</dbReference>
<accession>A0A1I1IAW8</accession>
<dbReference type="InterPro" id="IPR036388">
    <property type="entry name" value="WH-like_DNA-bd_sf"/>
</dbReference>
<dbReference type="EMBL" id="FOME01000001">
    <property type="protein sequence ID" value="SFC33347.1"/>
    <property type="molecule type" value="Genomic_DNA"/>
</dbReference>
<dbReference type="PROSITE" id="PS50043">
    <property type="entry name" value="HTH_LUXR_2"/>
    <property type="match status" value="1"/>
</dbReference>
<keyword evidence="1" id="KW-0805">Transcription regulation</keyword>
<dbReference type="InterPro" id="IPR027417">
    <property type="entry name" value="P-loop_NTPase"/>
</dbReference>
<dbReference type="EMBL" id="FNVB01000004">
    <property type="protein sequence ID" value="SEG69734.1"/>
    <property type="molecule type" value="Genomic_DNA"/>
</dbReference>
<feature type="domain" description="HTH luxR-type" evidence="4">
    <location>
        <begin position="361"/>
        <end position="426"/>
    </location>
</feature>
<evidence type="ECO:0000259" key="4">
    <source>
        <dbReference type="PROSITE" id="PS50043"/>
    </source>
</evidence>
<accession>A0A1H6C9S6</accession>
<evidence type="ECO:0000256" key="3">
    <source>
        <dbReference type="ARBA" id="ARBA00023163"/>
    </source>
</evidence>
<gene>
    <name evidence="5" type="ORF">SAMN02982929_03257</name>
    <name evidence="6" type="ORF">SAMN05216506_101499</name>
</gene>
<dbReference type="SUPFAM" id="SSF52540">
    <property type="entry name" value="P-loop containing nucleoside triphosphate hydrolases"/>
    <property type="match status" value="1"/>
</dbReference>
<dbReference type="CDD" id="cd06170">
    <property type="entry name" value="LuxR_C_like"/>
    <property type="match status" value="1"/>
</dbReference>
<reference evidence="5" key="2">
    <citation type="submission" date="2016-10" db="EMBL/GenBank/DDBJ databases">
        <authorList>
            <person name="de Groot N.N."/>
        </authorList>
    </citation>
    <scope>NUCLEOTIDE SEQUENCE [LARGE SCALE GENOMIC DNA]</scope>
    <source>
        <strain evidence="5">ATCC 20501</strain>
    </source>
</reference>
<dbReference type="SUPFAM" id="SSF46894">
    <property type="entry name" value="C-terminal effector domain of the bipartite response regulators"/>
    <property type="match status" value="1"/>
</dbReference>
<dbReference type="PANTHER" id="PTHR44688">
    <property type="entry name" value="DNA-BINDING TRANSCRIPTIONAL ACTIVATOR DEVR_DOSR"/>
    <property type="match status" value="1"/>
</dbReference>
<evidence type="ECO:0000256" key="2">
    <source>
        <dbReference type="ARBA" id="ARBA00023125"/>
    </source>
</evidence>
<dbReference type="PROSITE" id="PS00622">
    <property type="entry name" value="HTH_LUXR_1"/>
    <property type="match status" value="1"/>
</dbReference>
<evidence type="ECO:0000313" key="7">
    <source>
        <dbReference type="Proteomes" id="UP000199690"/>
    </source>
</evidence>
<dbReference type="AlphaFoldDB" id="A0A1H6C9S6"/>
<reference evidence="7 8" key="1">
    <citation type="submission" date="2016-10" db="EMBL/GenBank/DDBJ databases">
        <authorList>
            <person name="Varghese N."/>
            <person name="Submissions S."/>
        </authorList>
    </citation>
    <scope>NUCLEOTIDE SEQUENCE [LARGE SCALE GENOMIC DNA]</scope>
    <source>
        <strain evidence="8">ATCC 20501</strain>
        <strain evidence="6 7">CGMCC 4.3529</strain>
    </source>
</reference>
<evidence type="ECO:0000313" key="8">
    <source>
        <dbReference type="Proteomes" id="UP000236729"/>
    </source>
</evidence>